<dbReference type="EMBL" id="BPLR01016166">
    <property type="protein sequence ID" value="GIY81810.1"/>
    <property type="molecule type" value="Genomic_DNA"/>
</dbReference>
<gene>
    <name evidence="1" type="primary">AVEN_185913_1</name>
    <name evidence="1" type="ORF">CEXT_729251</name>
</gene>
<organism evidence="1 2">
    <name type="scientific">Caerostris extrusa</name>
    <name type="common">Bark spider</name>
    <name type="synonym">Caerostris bankana</name>
    <dbReference type="NCBI Taxonomy" id="172846"/>
    <lineage>
        <taxon>Eukaryota</taxon>
        <taxon>Metazoa</taxon>
        <taxon>Ecdysozoa</taxon>
        <taxon>Arthropoda</taxon>
        <taxon>Chelicerata</taxon>
        <taxon>Arachnida</taxon>
        <taxon>Araneae</taxon>
        <taxon>Araneomorphae</taxon>
        <taxon>Entelegynae</taxon>
        <taxon>Araneoidea</taxon>
        <taxon>Araneidae</taxon>
        <taxon>Caerostris</taxon>
    </lineage>
</organism>
<comment type="caution">
    <text evidence="1">The sequence shown here is derived from an EMBL/GenBank/DDBJ whole genome shotgun (WGS) entry which is preliminary data.</text>
</comment>
<accession>A0AAV4WK87</accession>
<dbReference type="Proteomes" id="UP001054945">
    <property type="component" value="Unassembled WGS sequence"/>
</dbReference>
<reference evidence="1 2" key="1">
    <citation type="submission" date="2021-06" db="EMBL/GenBank/DDBJ databases">
        <title>Caerostris extrusa draft genome.</title>
        <authorList>
            <person name="Kono N."/>
            <person name="Arakawa K."/>
        </authorList>
    </citation>
    <scope>NUCLEOTIDE SEQUENCE [LARGE SCALE GENOMIC DNA]</scope>
</reference>
<evidence type="ECO:0000313" key="2">
    <source>
        <dbReference type="Proteomes" id="UP001054945"/>
    </source>
</evidence>
<evidence type="ECO:0000313" key="1">
    <source>
        <dbReference type="EMBL" id="GIY81810.1"/>
    </source>
</evidence>
<dbReference type="AlphaFoldDB" id="A0AAV4WK87"/>
<proteinExistence type="predicted"/>
<sequence>MLLLTRDKPFQDTMEMKTLILYEKLMLVEDPYWKDHVVTARQLKAQYGFIPKVLNIKNDLVILEDIQPLLTIRNPLEVINVNVRLDLVENIYKKEMLHQMS</sequence>
<protein>
    <submittedName>
        <fullName evidence="1">RNase H domain-containing protein</fullName>
    </submittedName>
</protein>
<name>A0AAV4WK87_CAEEX</name>
<keyword evidence="2" id="KW-1185">Reference proteome</keyword>